<dbReference type="InterPro" id="IPR027417">
    <property type="entry name" value="P-loop_NTPase"/>
</dbReference>
<dbReference type="PANTHER" id="PTHR24220:SF86">
    <property type="entry name" value="ABC TRANSPORTER ABCH.1"/>
    <property type="match status" value="1"/>
</dbReference>
<dbReference type="SMART" id="SM00382">
    <property type="entry name" value="AAA"/>
    <property type="match status" value="1"/>
</dbReference>
<keyword evidence="1" id="KW-0813">Transport</keyword>
<dbReference type="InterPro" id="IPR003593">
    <property type="entry name" value="AAA+_ATPase"/>
</dbReference>
<dbReference type="Gene3D" id="3.40.50.300">
    <property type="entry name" value="P-loop containing nucleotide triphosphate hydrolases"/>
    <property type="match status" value="1"/>
</dbReference>
<evidence type="ECO:0000256" key="2">
    <source>
        <dbReference type="ARBA" id="ARBA00022741"/>
    </source>
</evidence>
<name>A0A7C9IJR4_9BACT</name>
<dbReference type="InterPro" id="IPR003439">
    <property type="entry name" value="ABC_transporter-like_ATP-bd"/>
</dbReference>
<accession>A0A7C9IJR4</accession>
<dbReference type="GO" id="GO:0016887">
    <property type="term" value="F:ATP hydrolysis activity"/>
    <property type="evidence" value="ECO:0007669"/>
    <property type="project" value="InterPro"/>
</dbReference>
<evidence type="ECO:0000313" key="6">
    <source>
        <dbReference type="EMBL" id="MYL82301.1"/>
    </source>
</evidence>
<evidence type="ECO:0000259" key="5">
    <source>
        <dbReference type="PROSITE" id="PS50893"/>
    </source>
</evidence>
<keyword evidence="7" id="KW-1185">Reference proteome</keyword>
<evidence type="ECO:0000256" key="1">
    <source>
        <dbReference type="ARBA" id="ARBA00022448"/>
    </source>
</evidence>
<evidence type="ECO:0000313" key="7">
    <source>
        <dbReference type="Proteomes" id="UP000482487"/>
    </source>
</evidence>
<organism evidence="6 7">
    <name type="scientific">Solidesulfovibrio aerotolerans</name>
    <dbReference type="NCBI Taxonomy" id="295255"/>
    <lineage>
        <taxon>Bacteria</taxon>
        <taxon>Pseudomonadati</taxon>
        <taxon>Thermodesulfobacteriota</taxon>
        <taxon>Desulfovibrionia</taxon>
        <taxon>Desulfovibrionales</taxon>
        <taxon>Desulfovibrionaceae</taxon>
        <taxon>Solidesulfovibrio</taxon>
    </lineage>
</organism>
<dbReference type="Pfam" id="PF00005">
    <property type="entry name" value="ABC_tran"/>
    <property type="match status" value="1"/>
</dbReference>
<dbReference type="GO" id="GO:0098796">
    <property type="term" value="C:membrane protein complex"/>
    <property type="evidence" value="ECO:0007669"/>
    <property type="project" value="UniProtKB-ARBA"/>
</dbReference>
<dbReference type="SUPFAM" id="SSF52540">
    <property type="entry name" value="P-loop containing nucleoside triphosphate hydrolases"/>
    <property type="match status" value="1"/>
</dbReference>
<dbReference type="GO" id="GO:0022857">
    <property type="term" value="F:transmembrane transporter activity"/>
    <property type="evidence" value="ECO:0007669"/>
    <property type="project" value="TreeGrafter"/>
</dbReference>
<comment type="similarity">
    <text evidence="4">Belongs to the ABC transporter superfamily. Macrolide exporter (TC 3.A.1.122) family.</text>
</comment>
<dbReference type="InterPro" id="IPR017871">
    <property type="entry name" value="ABC_transporter-like_CS"/>
</dbReference>
<dbReference type="CDD" id="cd03255">
    <property type="entry name" value="ABC_MJ0796_LolCDE_FtsE"/>
    <property type="match status" value="1"/>
</dbReference>
<dbReference type="PROSITE" id="PS50893">
    <property type="entry name" value="ABC_TRANSPORTER_2"/>
    <property type="match status" value="1"/>
</dbReference>
<evidence type="ECO:0000256" key="4">
    <source>
        <dbReference type="ARBA" id="ARBA00038388"/>
    </source>
</evidence>
<gene>
    <name evidence="6" type="ORF">GTA51_04010</name>
</gene>
<evidence type="ECO:0000256" key="3">
    <source>
        <dbReference type="ARBA" id="ARBA00022840"/>
    </source>
</evidence>
<dbReference type="FunFam" id="3.40.50.300:FF:000032">
    <property type="entry name" value="Export ABC transporter ATP-binding protein"/>
    <property type="match status" value="1"/>
</dbReference>
<dbReference type="EMBL" id="WVUD01000004">
    <property type="protein sequence ID" value="MYL82301.1"/>
    <property type="molecule type" value="Genomic_DNA"/>
</dbReference>
<keyword evidence="2" id="KW-0547">Nucleotide-binding</keyword>
<dbReference type="InterPro" id="IPR015854">
    <property type="entry name" value="ABC_transpr_LolD-like"/>
</dbReference>
<dbReference type="Proteomes" id="UP000482487">
    <property type="component" value="Unassembled WGS sequence"/>
</dbReference>
<dbReference type="OrthoDB" id="9809450at2"/>
<reference evidence="6 7" key="1">
    <citation type="submission" date="2020-01" db="EMBL/GenBank/DDBJ databases">
        <title>Genome sequence of Desulfovibrio aerotolerans DSM 16695(T).</title>
        <authorList>
            <person name="Karnachuk O."/>
            <person name="Avakyan M."/>
            <person name="Mardanov A."/>
            <person name="Kadnikov V."/>
            <person name="Ravin N."/>
        </authorList>
    </citation>
    <scope>NUCLEOTIDE SEQUENCE [LARGE SCALE GENOMIC DNA]</scope>
    <source>
        <strain evidence="6 7">DSM 16695</strain>
    </source>
</reference>
<dbReference type="AlphaFoldDB" id="A0A7C9IJR4"/>
<keyword evidence="3 6" id="KW-0067">ATP-binding</keyword>
<dbReference type="PANTHER" id="PTHR24220">
    <property type="entry name" value="IMPORT ATP-BINDING PROTEIN"/>
    <property type="match status" value="1"/>
</dbReference>
<dbReference type="RefSeq" id="WP_160958890.1">
    <property type="nucleotide sequence ID" value="NZ_WVUD01000004.1"/>
</dbReference>
<sequence length="234" mass="26098">MSNQYDIADDNALVIDINNLTKTYQTGAGGISVLKDVNLHVRRGEMVAVMGPSGSGKSTLLFILGLFQPPSTGGYKVAGVDVLSLSRDQQAIFRREMLGFVFQSCDLLENSTVYENLELPLIYAGVRRRERPDRIREALGMVNLEHRLHQPSNRLSGGERQRVSIARALVNEPEFILADEPTGQLDRENSLRVLEYFTKITEEARTAMVVVTHDNMTAEHCTRKCVLTDGYLNG</sequence>
<protein>
    <submittedName>
        <fullName evidence="6">ATP-binding cassette domain-containing protein</fullName>
    </submittedName>
</protein>
<dbReference type="InterPro" id="IPR017911">
    <property type="entry name" value="MacB-like_ATP-bd"/>
</dbReference>
<dbReference type="GO" id="GO:0005524">
    <property type="term" value="F:ATP binding"/>
    <property type="evidence" value="ECO:0007669"/>
    <property type="project" value="UniProtKB-KW"/>
</dbReference>
<dbReference type="GO" id="GO:0005886">
    <property type="term" value="C:plasma membrane"/>
    <property type="evidence" value="ECO:0007669"/>
    <property type="project" value="TreeGrafter"/>
</dbReference>
<feature type="domain" description="ABC transporter" evidence="5">
    <location>
        <begin position="15"/>
        <end position="232"/>
    </location>
</feature>
<comment type="caution">
    <text evidence="6">The sequence shown here is derived from an EMBL/GenBank/DDBJ whole genome shotgun (WGS) entry which is preliminary data.</text>
</comment>
<dbReference type="PROSITE" id="PS00211">
    <property type="entry name" value="ABC_TRANSPORTER_1"/>
    <property type="match status" value="1"/>
</dbReference>
<proteinExistence type="inferred from homology"/>